<evidence type="ECO:0000313" key="3">
    <source>
        <dbReference type="Proteomes" id="UP001607303"/>
    </source>
</evidence>
<accession>A0ABD2ALJ7</accession>
<evidence type="ECO:0000256" key="1">
    <source>
        <dbReference type="SAM" id="SignalP"/>
    </source>
</evidence>
<dbReference type="AlphaFoldDB" id="A0ABD2ALJ7"/>
<protein>
    <recommendedName>
        <fullName evidence="4">Secreted protein</fullName>
    </recommendedName>
</protein>
<name>A0ABD2ALJ7_VESMC</name>
<feature type="chain" id="PRO_5044880931" description="Secreted protein" evidence="1">
    <location>
        <begin position="20"/>
        <end position="78"/>
    </location>
</feature>
<gene>
    <name evidence="2" type="ORF">V1477_020230</name>
</gene>
<keyword evidence="3" id="KW-1185">Reference proteome</keyword>
<evidence type="ECO:0008006" key="4">
    <source>
        <dbReference type="Google" id="ProtNLM"/>
    </source>
</evidence>
<feature type="signal peptide" evidence="1">
    <location>
        <begin position="1"/>
        <end position="19"/>
    </location>
</feature>
<evidence type="ECO:0000313" key="2">
    <source>
        <dbReference type="EMBL" id="KAL2721410.1"/>
    </source>
</evidence>
<comment type="caution">
    <text evidence="2">The sequence shown here is derived from an EMBL/GenBank/DDBJ whole genome shotgun (WGS) entry which is preliminary data.</text>
</comment>
<organism evidence="2 3">
    <name type="scientific">Vespula maculifrons</name>
    <name type="common">Eastern yellow jacket</name>
    <name type="synonym">Wasp</name>
    <dbReference type="NCBI Taxonomy" id="7453"/>
    <lineage>
        <taxon>Eukaryota</taxon>
        <taxon>Metazoa</taxon>
        <taxon>Ecdysozoa</taxon>
        <taxon>Arthropoda</taxon>
        <taxon>Hexapoda</taxon>
        <taxon>Insecta</taxon>
        <taxon>Pterygota</taxon>
        <taxon>Neoptera</taxon>
        <taxon>Endopterygota</taxon>
        <taxon>Hymenoptera</taxon>
        <taxon>Apocrita</taxon>
        <taxon>Aculeata</taxon>
        <taxon>Vespoidea</taxon>
        <taxon>Vespidae</taxon>
        <taxon>Vespinae</taxon>
        <taxon>Vespula</taxon>
    </lineage>
</organism>
<sequence length="78" mass="8381">MFSLHSFLHLPLIIIVSLGWVPWDGPLGVGFCAGLLSKIELDFHANTGRIGRTLARVSAGRSVVFSGAIKSPTVMDFV</sequence>
<proteinExistence type="predicted"/>
<reference evidence="2 3" key="1">
    <citation type="journal article" date="2024" name="Ann. Entomol. Soc. Am.">
        <title>Genomic analyses of the southern and eastern yellowjacket wasps (Hymenoptera: Vespidae) reveal evolutionary signatures of social life.</title>
        <authorList>
            <person name="Catto M.A."/>
            <person name="Caine P.B."/>
            <person name="Orr S.E."/>
            <person name="Hunt B.G."/>
            <person name="Goodisman M.A.D."/>
        </authorList>
    </citation>
    <scope>NUCLEOTIDE SEQUENCE [LARGE SCALE GENOMIC DNA]</scope>
    <source>
        <strain evidence="2">232</strain>
        <tissue evidence="2">Head and thorax</tissue>
    </source>
</reference>
<dbReference type="Proteomes" id="UP001607303">
    <property type="component" value="Unassembled WGS sequence"/>
</dbReference>
<keyword evidence="1" id="KW-0732">Signal</keyword>
<dbReference type="EMBL" id="JAYRBN010000116">
    <property type="protein sequence ID" value="KAL2721410.1"/>
    <property type="molecule type" value="Genomic_DNA"/>
</dbReference>